<dbReference type="Pfam" id="PF12705">
    <property type="entry name" value="PDDEXK_1"/>
    <property type="match status" value="1"/>
</dbReference>
<reference evidence="2 3" key="1">
    <citation type="submission" date="2017-09" db="EMBL/GenBank/DDBJ databases">
        <title>Depth-based differentiation of microbial function through sediment-hosted aquifers and enrichment of novel symbionts in the deep terrestrial subsurface.</title>
        <authorList>
            <person name="Probst A.J."/>
            <person name="Ladd B."/>
            <person name="Jarett J.K."/>
            <person name="Geller-Mcgrath D.E."/>
            <person name="Sieber C.M."/>
            <person name="Emerson J.B."/>
            <person name="Anantharaman K."/>
            <person name="Thomas B.C."/>
            <person name="Malmstrom R."/>
            <person name="Stieglmeier M."/>
            <person name="Klingl A."/>
            <person name="Woyke T."/>
            <person name="Ryan C.M."/>
            <person name="Banfield J.F."/>
        </authorList>
    </citation>
    <scope>NUCLEOTIDE SEQUENCE [LARGE SCALE GENOMIC DNA]</scope>
    <source>
        <strain evidence="2">CG10_big_fil_rev_8_21_14_0_10_37_15</strain>
    </source>
</reference>
<dbReference type="EMBL" id="PCXP01000019">
    <property type="protein sequence ID" value="PIR41845.1"/>
    <property type="molecule type" value="Genomic_DNA"/>
</dbReference>
<evidence type="ECO:0000313" key="3">
    <source>
        <dbReference type="Proteomes" id="UP000230208"/>
    </source>
</evidence>
<dbReference type="InterPro" id="IPR038726">
    <property type="entry name" value="PDDEXK_AddAB-type"/>
</dbReference>
<name>A0A2H0R7Q1_9BACT</name>
<dbReference type="InterPro" id="IPR011604">
    <property type="entry name" value="PDDEXK-like_dom_sf"/>
</dbReference>
<evidence type="ECO:0000259" key="1">
    <source>
        <dbReference type="Pfam" id="PF12705"/>
    </source>
</evidence>
<accession>A0A2H0R7Q1</accession>
<dbReference type="Gene3D" id="3.90.320.10">
    <property type="match status" value="1"/>
</dbReference>
<sequence>MTQYYNPKKTRNLFSPGSKEPFVVSRSGVDLFIQCPRCFYLDKRLGVARPPGFPFSLNSAVDTLLKKEFDFHRAKGSTHPLMKAYGINAIPYSHEELDAWRDSLRRGIKYHHKKTNLILRGGVDDIWTNPAGELHIVDYKATSKNSEVTLDAEWQGGYKRQMEIYQWLFRKNGFNVSPVGYFVYCNGNADKEAFDAKLEFDVKIIPYTGDDSWIEAVIAKLHKCLVSENIPEPNKDCDYCAYVDARFQETNRGFDKIKVSLKK</sequence>
<proteinExistence type="predicted"/>
<dbReference type="Proteomes" id="UP000230208">
    <property type="component" value="Unassembled WGS sequence"/>
</dbReference>
<gene>
    <name evidence="2" type="ORF">COV30_01485</name>
</gene>
<feature type="domain" description="PD-(D/E)XK endonuclease-like" evidence="1">
    <location>
        <begin position="25"/>
        <end position="243"/>
    </location>
</feature>
<protein>
    <recommendedName>
        <fullName evidence="1">PD-(D/E)XK endonuclease-like domain-containing protein</fullName>
    </recommendedName>
</protein>
<evidence type="ECO:0000313" key="2">
    <source>
        <dbReference type="EMBL" id="PIR41845.1"/>
    </source>
</evidence>
<comment type="caution">
    <text evidence="2">The sequence shown here is derived from an EMBL/GenBank/DDBJ whole genome shotgun (WGS) entry which is preliminary data.</text>
</comment>
<organism evidence="2 3">
    <name type="scientific">Candidatus Yanofskybacteria bacterium CG10_big_fil_rev_8_21_14_0_10_37_15</name>
    <dbReference type="NCBI Taxonomy" id="1975097"/>
    <lineage>
        <taxon>Bacteria</taxon>
        <taxon>Candidatus Yanofskyibacteriota</taxon>
    </lineage>
</organism>
<dbReference type="AlphaFoldDB" id="A0A2H0R7Q1"/>